<keyword evidence="4" id="KW-1185">Reference proteome</keyword>
<organism evidence="3 4">
    <name type="scientific">Dyadobacter koreensis</name>
    <dbReference type="NCBI Taxonomy" id="408657"/>
    <lineage>
        <taxon>Bacteria</taxon>
        <taxon>Pseudomonadati</taxon>
        <taxon>Bacteroidota</taxon>
        <taxon>Cytophagia</taxon>
        <taxon>Cytophagales</taxon>
        <taxon>Spirosomataceae</taxon>
        <taxon>Dyadobacter</taxon>
    </lineage>
</organism>
<dbReference type="InterPro" id="IPR008979">
    <property type="entry name" value="Galactose-bd-like_sf"/>
</dbReference>
<dbReference type="EMBL" id="FNXY01000006">
    <property type="protein sequence ID" value="SEJ31905.1"/>
    <property type="molecule type" value="Genomic_DNA"/>
</dbReference>
<dbReference type="Pfam" id="PF02129">
    <property type="entry name" value="Peptidase_S15"/>
    <property type="match status" value="1"/>
</dbReference>
<accession>A0A1H6Y532</accession>
<dbReference type="Gene3D" id="3.40.50.1820">
    <property type="entry name" value="alpha/beta hydrolase"/>
    <property type="match status" value="1"/>
</dbReference>
<evidence type="ECO:0000313" key="3">
    <source>
        <dbReference type="EMBL" id="SEJ31905.1"/>
    </source>
</evidence>
<dbReference type="AlphaFoldDB" id="A0A1H6Y532"/>
<dbReference type="NCBIfam" id="TIGR00976">
    <property type="entry name" value="CocE_NonD"/>
    <property type="match status" value="1"/>
</dbReference>
<dbReference type="InterPro" id="IPR029058">
    <property type="entry name" value="AB_hydrolase_fold"/>
</dbReference>
<dbReference type="InterPro" id="IPR005674">
    <property type="entry name" value="CocE/Ser_esterase"/>
</dbReference>
<dbReference type="OrthoDB" id="319764at2"/>
<dbReference type="Pfam" id="PF08530">
    <property type="entry name" value="PepX_C"/>
    <property type="match status" value="1"/>
</dbReference>
<dbReference type="STRING" id="408657.SAMN04487995_4173"/>
<reference evidence="3 4" key="1">
    <citation type="submission" date="2016-10" db="EMBL/GenBank/DDBJ databases">
        <authorList>
            <person name="de Groot N.N."/>
        </authorList>
    </citation>
    <scope>NUCLEOTIDE SEQUENCE [LARGE SCALE GENOMIC DNA]</scope>
    <source>
        <strain evidence="3 4">DSM 19938</strain>
    </source>
</reference>
<dbReference type="Gene3D" id="1.10.3020.10">
    <property type="entry name" value="alpha-amino acid ester hydrolase ( Helical cap domain)"/>
    <property type="match status" value="1"/>
</dbReference>
<keyword evidence="1" id="KW-0378">Hydrolase</keyword>
<dbReference type="InterPro" id="IPR013736">
    <property type="entry name" value="Xaa-Pro_dipept_C"/>
</dbReference>
<evidence type="ECO:0000259" key="2">
    <source>
        <dbReference type="SMART" id="SM00939"/>
    </source>
</evidence>
<evidence type="ECO:0000313" key="4">
    <source>
        <dbReference type="Proteomes" id="UP000199532"/>
    </source>
</evidence>
<dbReference type="SUPFAM" id="SSF49785">
    <property type="entry name" value="Galactose-binding domain-like"/>
    <property type="match status" value="1"/>
</dbReference>
<evidence type="ECO:0000256" key="1">
    <source>
        <dbReference type="ARBA" id="ARBA00022801"/>
    </source>
</evidence>
<feature type="domain" description="Xaa-Pro dipeptidyl-peptidase C-terminal" evidence="2">
    <location>
        <begin position="392"/>
        <end position="652"/>
    </location>
</feature>
<sequence>MNSLSYLILKTTAFSFSGSDFHLIKKHNSLRLAFLLIFLFSATADLFAQRGKVNEDSLYIREHYNKIEKMIPMRDGVKLFTAIYIPKDISASKKYPILLNRTPYSSAPYGETMFKTVLGPSMNFARDGYIVVYQDVRGKYMSEGDFEAYRPFIREKKSKTDIDESSDTFDTIDWLIKNIQDNNGKVGSWGISAPGYYATMTAVDAHPALKVASPQAPVTDWYMGDDRHHNGAFFLMGTFAFISSYGAPRPVPTPKGTPAFSNYGTPDSYEFYKNLGPLKNVNEKIFKHENRIWNQLMEHEVYDEFWQSRTPVPHLKNIKPAVMVVGGWFDQEDLYGPLKTYQGIENNKPKSPNLLVMGPWIHGGWARGTGESLGNIRFGSKTSAFYQSEIELPYFNHFLKDKQDPKLPKAFIFETGSNEWKKYDQWPPKNSVEKKLYLHANGKLSFEPSGGNAATSFDEYTSDPAKPVPYTSEIRIIRGSDYMYEDQRFAATRPDVLVYESDVLKEDVAISGNVFADLFVSTTGTDADFVVKLIDVYPGDAPNDSPVNPSMKMGGFQLLIRGEVMRAKFRNSFSKPEAMTPNKVERVKFDMQDAAHRFKKGHKIMIQVQSSWFPLVDRNPQKFVNIYQATEADFQSAKHRIYTSGTSGSYVGVRVIE</sequence>
<gene>
    <name evidence="3" type="ORF">SAMN04487995_4173</name>
</gene>
<dbReference type="GO" id="GO:0008239">
    <property type="term" value="F:dipeptidyl-peptidase activity"/>
    <property type="evidence" value="ECO:0007669"/>
    <property type="project" value="InterPro"/>
</dbReference>
<protein>
    <recommendedName>
        <fullName evidence="2">Xaa-Pro dipeptidyl-peptidase C-terminal domain-containing protein</fullName>
    </recommendedName>
</protein>
<dbReference type="Gene3D" id="2.60.120.260">
    <property type="entry name" value="Galactose-binding domain-like"/>
    <property type="match status" value="1"/>
</dbReference>
<dbReference type="InterPro" id="IPR000383">
    <property type="entry name" value="Xaa-Pro-like_dom"/>
</dbReference>
<dbReference type="SMART" id="SM00939">
    <property type="entry name" value="PepX_C"/>
    <property type="match status" value="1"/>
</dbReference>
<proteinExistence type="predicted"/>
<dbReference type="Proteomes" id="UP000199532">
    <property type="component" value="Unassembled WGS sequence"/>
</dbReference>
<name>A0A1H6Y532_9BACT</name>
<dbReference type="SUPFAM" id="SSF53474">
    <property type="entry name" value="alpha/beta-Hydrolases"/>
    <property type="match status" value="1"/>
</dbReference>